<reference evidence="2 3" key="1">
    <citation type="journal article" date="2019" name="Environ. Microbiol.">
        <title>Species interactions and distinct microbial communities in high Arctic permafrost affected cryosols are associated with the CH4 and CO2 gas fluxes.</title>
        <authorList>
            <person name="Altshuler I."/>
            <person name="Hamel J."/>
            <person name="Turney S."/>
            <person name="Magnuson E."/>
            <person name="Levesque R."/>
            <person name="Greer C."/>
            <person name="Whyte L.G."/>
        </authorList>
    </citation>
    <scope>NUCLEOTIDE SEQUENCE [LARGE SCALE GENOMIC DNA]</scope>
    <source>
        <strain evidence="2 3">S5.20</strain>
    </source>
</reference>
<evidence type="ECO:0000313" key="2">
    <source>
        <dbReference type="EMBL" id="TPG33857.1"/>
    </source>
</evidence>
<proteinExistence type="predicted"/>
<sequence>MVLIVLSVLIGIVGYSAAPASAAPPSQPDLRGYLAVIPDAFVMNDEAYFQTPDGLLCSIQPDRGVAGCDGRLPGTMNGVNEIVLTEDANARGLRETASSRFVKSTGDAAPVLREGQKIVFGDFECAVAPGPFTACTKGQPVTQWMVVSPNGTGIGPATDGLPPGFPDPNEFVLGDETYVVGQGAKNLFPLFTVDGGLTCSIIVYSGGEIGCDGPLPGVTSGQNEVFMQLPGTSGIRRADSPKFSTPAYPGPIKQLPVGYRVNGIGSTCMAIPGGVACLGTIAGALHGFQVSPAGVSTIGG</sequence>
<evidence type="ECO:0008006" key="4">
    <source>
        <dbReference type="Google" id="ProtNLM"/>
    </source>
</evidence>
<dbReference type="AlphaFoldDB" id="A0A502E8X6"/>
<comment type="caution">
    <text evidence="2">The sequence shown here is derived from an EMBL/GenBank/DDBJ whole genome shotgun (WGS) entry which is preliminary data.</text>
</comment>
<keyword evidence="1" id="KW-0732">Signal</keyword>
<evidence type="ECO:0000313" key="3">
    <source>
        <dbReference type="Proteomes" id="UP000320095"/>
    </source>
</evidence>
<name>A0A502E8X6_9MYCO</name>
<accession>A0A502E8X6</accession>
<organism evidence="2 3">
    <name type="scientific">Mycolicibacterium hodleri</name>
    <dbReference type="NCBI Taxonomy" id="49897"/>
    <lineage>
        <taxon>Bacteria</taxon>
        <taxon>Bacillati</taxon>
        <taxon>Actinomycetota</taxon>
        <taxon>Actinomycetes</taxon>
        <taxon>Mycobacteriales</taxon>
        <taxon>Mycobacteriaceae</taxon>
        <taxon>Mycolicibacterium</taxon>
    </lineage>
</organism>
<feature type="signal peptide" evidence="1">
    <location>
        <begin position="1"/>
        <end position="22"/>
    </location>
</feature>
<dbReference type="EMBL" id="RCZG01000005">
    <property type="protein sequence ID" value="TPG33857.1"/>
    <property type="molecule type" value="Genomic_DNA"/>
</dbReference>
<gene>
    <name evidence="2" type="ORF">EAH80_16270</name>
</gene>
<dbReference type="OrthoDB" id="4703110at2"/>
<feature type="chain" id="PRO_5021372332" description="Serine/threonine protein kinase" evidence="1">
    <location>
        <begin position="23"/>
        <end position="300"/>
    </location>
</feature>
<protein>
    <recommendedName>
        <fullName evidence="4">Serine/threonine protein kinase</fullName>
    </recommendedName>
</protein>
<evidence type="ECO:0000256" key="1">
    <source>
        <dbReference type="SAM" id="SignalP"/>
    </source>
</evidence>
<dbReference type="Proteomes" id="UP000320095">
    <property type="component" value="Unassembled WGS sequence"/>
</dbReference>
<keyword evidence="3" id="KW-1185">Reference proteome</keyword>